<keyword evidence="2" id="KW-1185">Reference proteome</keyword>
<reference evidence="1 2" key="1">
    <citation type="submission" date="2016-01" db="EMBL/GenBank/DDBJ databases">
        <title>The new phylogeny of the genus Mycobacterium.</title>
        <authorList>
            <person name="Tarcisio F."/>
            <person name="Conor M."/>
            <person name="Antonella G."/>
            <person name="Elisabetta G."/>
            <person name="Giulia F.S."/>
            <person name="Sara T."/>
            <person name="Anna F."/>
            <person name="Clotilde B."/>
            <person name="Roberto B."/>
            <person name="Veronica D.S."/>
            <person name="Fabio R."/>
            <person name="Monica P."/>
            <person name="Olivier J."/>
            <person name="Enrico T."/>
            <person name="Nicola S."/>
        </authorList>
    </citation>
    <scope>NUCLEOTIDE SEQUENCE [LARGE SCALE GENOMIC DNA]</scope>
    <source>
        <strain evidence="1 2">DSM 44277</strain>
    </source>
</reference>
<evidence type="ECO:0000313" key="2">
    <source>
        <dbReference type="Proteomes" id="UP000193990"/>
    </source>
</evidence>
<sequence>MMFMCPVESDIAIAIQLPSARASGAAANATQIASDAATAARFVIGFPTLFPVRCAVDRGLSLSRRRAPARRHIGKLSQREDFTQ</sequence>
<accession>A0A1X1R8R1</accession>
<evidence type="ECO:0000313" key="1">
    <source>
        <dbReference type="EMBL" id="ORV01360.1"/>
    </source>
</evidence>
<comment type="caution">
    <text evidence="1">The sequence shown here is derived from an EMBL/GenBank/DDBJ whole genome shotgun (WGS) entry which is preliminary data.</text>
</comment>
<gene>
    <name evidence="1" type="ORF">AWB93_07140</name>
</gene>
<proteinExistence type="predicted"/>
<dbReference type="EMBL" id="LQOK01000020">
    <property type="protein sequence ID" value="ORV01360.1"/>
    <property type="molecule type" value="Genomic_DNA"/>
</dbReference>
<name>A0A1X1R8R1_MYCBE</name>
<dbReference type="Proteomes" id="UP000193990">
    <property type="component" value="Unassembled WGS sequence"/>
</dbReference>
<protein>
    <submittedName>
        <fullName evidence="1">Uncharacterized protein</fullName>
    </submittedName>
</protein>
<dbReference type="AlphaFoldDB" id="A0A1X1R8R1"/>
<organism evidence="1 2">
    <name type="scientific">Mycobacterium bohemicum</name>
    <dbReference type="NCBI Taxonomy" id="56425"/>
    <lineage>
        <taxon>Bacteria</taxon>
        <taxon>Bacillati</taxon>
        <taxon>Actinomycetota</taxon>
        <taxon>Actinomycetes</taxon>
        <taxon>Mycobacteriales</taxon>
        <taxon>Mycobacteriaceae</taxon>
        <taxon>Mycobacterium</taxon>
    </lineage>
</organism>